<proteinExistence type="predicted"/>
<reference evidence="1 2" key="1">
    <citation type="submission" date="2019-02" db="EMBL/GenBank/DDBJ databases">
        <authorList>
            <person name="Khodamoradi S."/>
            <person name="Hahnke R.L."/>
            <person name="Kaempfer P."/>
            <person name="Schumann P."/>
            <person name="Rohde M."/>
            <person name="Steinert M."/>
            <person name="Luzhetskyy A."/>
            <person name="Wink J."/>
            <person name="Ruckert C."/>
        </authorList>
    </citation>
    <scope>NUCLEOTIDE SEQUENCE [LARGE SCALE GENOMIC DNA]</scope>
    <source>
        <strain evidence="1 2">M2</strain>
        <plasmid evidence="2">phim2</plasmid>
    </source>
</reference>
<dbReference type="AlphaFoldDB" id="A0A4P6QAP2"/>
<evidence type="ECO:0000313" key="2">
    <source>
        <dbReference type="Proteomes" id="UP000292235"/>
    </source>
</evidence>
<sequence>MTTSEKDTALATIGRIHDDRARLADEEVAAVSTARHHTTAWRIIADALGMAQPNAVRKFGKRLATPGEAGDPDQALSALRRIQTDREHLADEELHAVAAARTHGATWDEIAARMGRKTPNVQVSFAPKLTTTTTVADE</sequence>
<geneLocation type="plasmid" evidence="2">
    <name>phim2</name>
</geneLocation>
<keyword evidence="1" id="KW-0614">Plasmid</keyword>
<dbReference type="RefSeq" id="WP_131102993.1">
    <property type="nucleotide sequence ID" value="NZ_CP036456.1"/>
</dbReference>
<gene>
    <name evidence="1" type="ORF">EKD16_25455</name>
</gene>
<name>A0A4P6QAP2_9ACTN</name>
<dbReference type="OrthoDB" id="3579809at2"/>
<protein>
    <submittedName>
        <fullName evidence="1">Uncharacterized protein</fullName>
    </submittedName>
</protein>
<accession>A0A4P6QAP2</accession>
<keyword evidence="2" id="KW-1185">Reference proteome</keyword>
<dbReference type="KEGG" id="strr:EKD16_25455"/>
<dbReference type="GeneID" id="39493933"/>
<dbReference type="Proteomes" id="UP000292235">
    <property type="component" value="Plasmid phiM2"/>
</dbReference>
<organism evidence="1 2">
    <name type="scientific">Streptomonospora litoralis</name>
    <dbReference type="NCBI Taxonomy" id="2498135"/>
    <lineage>
        <taxon>Bacteria</taxon>
        <taxon>Bacillati</taxon>
        <taxon>Actinomycetota</taxon>
        <taxon>Actinomycetes</taxon>
        <taxon>Streptosporangiales</taxon>
        <taxon>Nocardiopsidaceae</taxon>
        <taxon>Streptomonospora</taxon>
    </lineage>
</organism>
<dbReference type="EMBL" id="CP036456">
    <property type="protein sequence ID" value="QBI56831.1"/>
    <property type="molecule type" value="Genomic_DNA"/>
</dbReference>
<evidence type="ECO:0000313" key="1">
    <source>
        <dbReference type="EMBL" id="QBI56831.1"/>
    </source>
</evidence>